<feature type="transmembrane region" description="Helical" evidence="1">
    <location>
        <begin position="152"/>
        <end position="176"/>
    </location>
</feature>
<evidence type="ECO:0000256" key="1">
    <source>
        <dbReference type="SAM" id="Phobius"/>
    </source>
</evidence>
<evidence type="ECO:0000313" key="2">
    <source>
        <dbReference type="EMBL" id="MDQ0317206.1"/>
    </source>
</evidence>
<dbReference type="AlphaFoldDB" id="A0AAE3VS92"/>
<keyword evidence="1" id="KW-1133">Transmembrane helix</keyword>
<keyword evidence="1" id="KW-0812">Transmembrane</keyword>
<feature type="transmembrane region" description="Helical" evidence="1">
    <location>
        <begin position="6"/>
        <end position="26"/>
    </location>
</feature>
<name>A0AAE3VS92_9HYPH</name>
<keyword evidence="1" id="KW-0472">Membrane</keyword>
<feature type="transmembrane region" description="Helical" evidence="1">
    <location>
        <begin position="93"/>
        <end position="115"/>
    </location>
</feature>
<comment type="caution">
    <text evidence="2">The sequence shown here is derived from an EMBL/GenBank/DDBJ whole genome shotgun (WGS) entry which is preliminary data.</text>
</comment>
<gene>
    <name evidence="2" type="ORF">J2S73_003683</name>
</gene>
<organism evidence="2 3">
    <name type="scientific">Amorphus orientalis</name>
    <dbReference type="NCBI Taxonomy" id="649198"/>
    <lineage>
        <taxon>Bacteria</taxon>
        <taxon>Pseudomonadati</taxon>
        <taxon>Pseudomonadota</taxon>
        <taxon>Alphaproteobacteria</taxon>
        <taxon>Hyphomicrobiales</taxon>
        <taxon>Amorphaceae</taxon>
        <taxon>Amorphus</taxon>
    </lineage>
</organism>
<feature type="transmembrane region" description="Helical" evidence="1">
    <location>
        <begin position="121"/>
        <end position="140"/>
    </location>
</feature>
<feature type="transmembrane region" description="Helical" evidence="1">
    <location>
        <begin position="61"/>
        <end position="81"/>
    </location>
</feature>
<dbReference type="RefSeq" id="WP_306887105.1">
    <property type="nucleotide sequence ID" value="NZ_JAUSUL010000004.1"/>
</dbReference>
<reference evidence="2" key="1">
    <citation type="submission" date="2023-07" db="EMBL/GenBank/DDBJ databases">
        <title>Genomic Encyclopedia of Type Strains, Phase IV (KMG-IV): sequencing the most valuable type-strain genomes for metagenomic binning, comparative biology and taxonomic classification.</title>
        <authorList>
            <person name="Goeker M."/>
        </authorList>
    </citation>
    <scope>NUCLEOTIDE SEQUENCE</scope>
    <source>
        <strain evidence="2">DSM 21202</strain>
    </source>
</reference>
<proteinExistence type="predicted"/>
<keyword evidence="3" id="KW-1185">Reference proteome</keyword>
<evidence type="ECO:0000313" key="3">
    <source>
        <dbReference type="Proteomes" id="UP001229244"/>
    </source>
</evidence>
<dbReference type="Proteomes" id="UP001229244">
    <property type="component" value="Unassembled WGS sequence"/>
</dbReference>
<feature type="transmembrane region" description="Helical" evidence="1">
    <location>
        <begin position="182"/>
        <end position="201"/>
    </location>
</feature>
<dbReference type="EMBL" id="JAUSUL010000004">
    <property type="protein sequence ID" value="MDQ0317206.1"/>
    <property type="molecule type" value="Genomic_DNA"/>
</dbReference>
<sequence>MSATLSALGFAMVPVGAALIGALIALMRPPGPLVTSGVQHFAAGVVFAAAAGEILPDILEAGGIVPTLIGGLLGIGAMLLVGRLEQRSEGTAGLLATVGVDLFIDGLVLGIAFAAGAAAGILLTVALTLEVLFLAVSTALGLGEKVASKGRAVVLTVAVVLLLPVGVLVASPVALAPEAVKTALFSFGLIALLYLVTEELLVEAHEEVEDRPWITALFFLGFLSLLLIQEMLG</sequence>
<protein>
    <submittedName>
        <fullName evidence="2">ZIP family zinc transporter</fullName>
    </submittedName>
</protein>
<accession>A0AAE3VS92</accession>
<feature type="transmembrane region" description="Helical" evidence="1">
    <location>
        <begin position="38"/>
        <end position="55"/>
    </location>
</feature>
<feature type="transmembrane region" description="Helical" evidence="1">
    <location>
        <begin position="213"/>
        <end position="232"/>
    </location>
</feature>